<feature type="domain" description="Endonuclease/exonuclease/phosphatase" evidence="2">
    <location>
        <begin position="109"/>
        <end position="335"/>
    </location>
</feature>
<organism evidence="3 4">
    <name type="scientific">Naasia lichenicola</name>
    <dbReference type="NCBI Taxonomy" id="2565933"/>
    <lineage>
        <taxon>Bacteria</taxon>
        <taxon>Bacillati</taxon>
        <taxon>Actinomycetota</taxon>
        <taxon>Actinomycetes</taxon>
        <taxon>Micrococcales</taxon>
        <taxon>Microbacteriaceae</taxon>
        <taxon>Naasia</taxon>
    </lineage>
</organism>
<accession>A0A4S4FEC5</accession>
<keyword evidence="1" id="KW-1133">Transmembrane helix</keyword>
<protein>
    <submittedName>
        <fullName evidence="3">Endonuclease/exonuclease/phosphatase family protein</fullName>
    </submittedName>
</protein>
<gene>
    <name evidence="3" type="ORF">E6C64_16830</name>
</gene>
<dbReference type="RefSeq" id="WP_136428850.1">
    <property type="nucleotide sequence ID" value="NZ_SSSM01000006.1"/>
</dbReference>
<evidence type="ECO:0000256" key="1">
    <source>
        <dbReference type="SAM" id="Phobius"/>
    </source>
</evidence>
<dbReference type="Proteomes" id="UP000309133">
    <property type="component" value="Unassembled WGS sequence"/>
</dbReference>
<feature type="transmembrane region" description="Helical" evidence="1">
    <location>
        <begin position="38"/>
        <end position="62"/>
    </location>
</feature>
<dbReference type="GO" id="GO:0004527">
    <property type="term" value="F:exonuclease activity"/>
    <property type="evidence" value="ECO:0007669"/>
    <property type="project" value="UniProtKB-KW"/>
</dbReference>
<keyword evidence="3" id="KW-0540">Nuclease</keyword>
<sequence>MFRRAFAALVVLAVAGLLFVLLWPQFFGLQRTFGVAQLVSLRAVCIVVAVVAAVLSTVLALLIRAGRRFLASLAVMLLVFGALNTAVLATRGFGSAGFQTATESDVTVLSWNTLGDAPGVDAIADLVLRTSPDIVTLPETTKATADEVARRAQAAGNPLIAYTIAFDQVSKARSTSLLISQNLGSYVISDNSSNTAVLPSVVAVPTSGGPLIVAVHAVAPTSGNFADWRSDLAWIASQCGGADAIIAGDFNSTLDHFTGFDADVVADDGTVLASDTVLGHCRDAAAQSGNAAVGSWPTSIPPLLGTPIDHVLMTPDWRVTGFRVIQDQDGAGSDHRPILAQLTPG</sequence>
<dbReference type="InterPro" id="IPR005135">
    <property type="entry name" value="Endo/exonuclease/phosphatase"/>
</dbReference>
<dbReference type="Gene3D" id="3.60.10.10">
    <property type="entry name" value="Endonuclease/exonuclease/phosphatase"/>
    <property type="match status" value="1"/>
</dbReference>
<dbReference type="GO" id="GO:0004519">
    <property type="term" value="F:endonuclease activity"/>
    <property type="evidence" value="ECO:0007669"/>
    <property type="project" value="UniProtKB-KW"/>
</dbReference>
<feature type="transmembrane region" description="Helical" evidence="1">
    <location>
        <begin position="69"/>
        <end position="89"/>
    </location>
</feature>
<name>A0A4S4FEC5_9MICO</name>
<keyword evidence="3" id="KW-0255">Endonuclease</keyword>
<dbReference type="EMBL" id="SSSM01000006">
    <property type="protein sequence ID" value="THG28490.1"/>
    <property type="molecule type" value="Genomic_DNA"/>
</dbReference>
<keyword evidence="3" id="KW-0269">Exonuclease</keyword>
<proteinExistence type="predicted"/>
<evidence type="ECO:0000259" key="2">
    <source>
        <dbReference type="Pfam" id="PF03372"/>
    </source>
</evidence>
<dbReference type="AlphaFoldDB" id="A0A4S4FEC5"/>
<dbReference type="Pfam" id="PF03372">
    <property type="entry name" value="Exo_endo_phos"/>
    <property type="match status" value="1"/>
</dbReference>
<dbReference type="InterPro" id="IPR036691">
    <property type="entry name" value="Endo/exonu/phosph_ase_sf"/>
</dbReference>
<keyword evidence="4" id="KW-1185">Reference proteome</keyword>
<keyword evidence="1" id="KW-0812">Transmembrane</keyword>
<keyword evidence="1" id="KW-0472">Membrane</keyword>
<evidence type="ECO:0000313" key="3">
    <source>
        <dbReference type="EMBL" id="THG28490.1"/>
    </source>
</evidence>
<reference evidence="3 4" key="1">
    <citation type="submission" date="2019-04" db="EMBL/GenBank/DDBJ databases">
        <authorList>
            <person name="Jiang L."/>
        </authorList>
    </citation>
    <scope>NUCLEOTIDE SEQUENCE [LARGE SCALE GENOMIC DNA]</scope>
    <source>
        <strain evidence="3 4">YIM 131853</strain>
    </source>
</reference>
<comment type="caution">
    <text evidence="3">The sequence shown here is derived from an EMBL/GenBank/DDBJ whole genome shotgun (WGS) entry which is preliminary data.</text>
</comment>
<dbReference type="OrthoDB" id="2340043at2"/>
<evidence type="ECO:0000313" key="4">
    <source>
        <dbReference type="Proteomes" id="UP000309133"/>
    </source>
</evidence>
<keyword evidence="3" id="KW-0378">Hydrolase</keyword>
<dbReference type="SUPFAM" id="SSF56219">
    <property type="entry name" value="DNase I-like"/>
    <property type="match status" value="1"/>
</dbReference>